<dbReference type="EMBL" id="VSWD01000005">
    <property type="protein sequence ID" value="KAK3101887.1"/>
    <property type="molecule type" value="Genomic_DNA"/>
</dbReference>
<keyword evidence="1" id="KW-0443">Lipid metabolism</keyword>
<gene>
    <name evidence="4" type="ORF">FSP39_007053</name>
</gene>
<sequence>MRVYGEIAQRKDYLVRNSVIFAIFSEKKLGPKLYGMYPQGRIEEYIPARALRTNELTNPKYSSQIAKKLAYFHTLEMPLCKSPSFLQDQLEEWLTEAEKILSRKIRQNVDQKCLQKLKSMDLRKEWHCLL</sequence>
<evidence type="ECO:0000256" key="2">
    <source>
        <dbReference type="ARBA" id="ARBA00023264"/>
    </source>
</evidence>
<dbReference type="Proteomes" id="UP001186944">
    <property type="component" value="Unassembled WGS sequence"/>
</dbReference>
<keyword evidence="2" id="KW-1208">Phospholipid metabolism</keyword>
<dbReference type="GO" id="GO:0004103">
    <property type="term" value="F:choline kinase activity"/>
    <property type="evidence" value="ECO:0007669"/>
    <property type="project" value="TreeGrafter"/>
</dbReference>
<dbReference type="AlphaFoldDB" id="A0AA88YAU3"/>
<dbReference type="GO" id="GO:0004305">
    <property type="term" value="F:ethanolamine kinase activity"/>
    <property type="evidence" value="ECO:0007669"/>
    <property type="project" value="TreeGrafter"/>
</dbReference>
<accession>A0AA88YAU3</accession>
<proteinExistence type="inferred from homology"/>
<dbReference type="GO" id="GO:0005737">
    <property type="term" value="C:cytoplasm"/>
    <property type="evidence" value="ECO:0007669"/>
    <property type="project" value="TreeGrafter"/>
</dbReference>
<organism evidence="4 5">
    <name type="scientific">Pinctada imbricata</name>
    <name type="common">Atlantic pearl-oyster</name>
    <name type="synonym">Pinctada martensii</name>
    <dbReference type="NCBI Taxonomy" id="66713"/>
    <lineage>
        <taxon>Eukaryota</taxon>
        <taxon>Metazoa</taxon>
        <taxon>Spiralia</taxon>
        <taxon>Lophotrochozoa</taxon>
        <taxon>Mollusca</taxon>
        <taxon>Bivalvia</taxon>
        <taxon>Autobranchia</taxon>
        <taxon>Pteriomorphia</taxon>
        <taxon>Pterioida</taxon>
        <taxon>Pterioidea</taxon>
        <taxon>Pteriidae</taxon>
        <taxon>Pinctada</taxon>
    </lineage>
</organism>
<evidence type="ECO:0000313" key="5">
    <source>
        <dbReference type="Proteomes" id="UP001186944"/>
    </source>
</evidence>
<protein>
    <submittedName>
        <fullName evidence="4">Uncharacterized protein</fullName>
    </submittedName>
</protein>
<name>A0AA88YAU3_PINIB</name>
<dbReference type="SUPFAM" id="SSF56112">
    <property type="entry name" value="Protein kinase-like (PK-like)"/>
    <property type="match status" value="1"/>
</dbReference>
<evidence type="ECO:0000313" key="4">
    <source>
        <dbReference type="EMBL" id="KAK3101887.1"/>
    </source>
</evidence>
<dbReference type="GO" id="GO:0006646">
    <property type="term" value="P:phosphatidylethanolamine biosynthetic process"/>
    <property type="evidence" value="ECO:0007669"/>
    <property type="project" value="TreeGrafter"/>
</dbReference>
<dbReference type="Gene3D" id="3.30.200.20">
    <property type="entry name" value="Phosphorylase Kinase, domain 1"/>
    <property type="match status" value="1"/>
</dbReference>
<dbReference type="Pfam" id="PF01633">
    <property type="entry name" value="Choline_kinase"/>
    <property type="match status" value="1"/>
</dbReference>
<keyword evidence="5" id="KW-1185">Reference proteome</keyword>
<evidence type="ECO:0000256" key="3">
    <source>
        <dbReference type="ARBA" id="ARBA00038211"/>
    </source>
</evidence>
<comment type="caution">
    <text evidence="4">The sequence shown here is derived from an EMBL/GenBank/DDBJ whole genome shotgun (WGS) entry which is preliminary data.</text>
</comment>
<evidence type="ECO:0000256" key="1">
    <source>
        <dbReference type="ARBA" id="ARBA00023209"/>
    </source>
</evidence>
<dbReference type="Gene3D" id="3.90.1200.10">
    <property type="match status" value="1"/>
</dbReference>
<reference evidence="4" key="1">
    <citation type="submission" date="2019-08" db="EMBL/GenBank/DDBJ databases">
        <title>The improved chromosome-level genome for the pearl oyster Pinctada fucata martensii using PacBio sequencing and Hi-C.</title>
        <authorList>
            <person name="Zheng Z."/>
        </authorList>
    </citation>
    <scope>NUCLEOTIDE SEQUENCE</scope>
    <source>
        <strain evidence="4">ZZ-2019</strain>
        <tissue evidence="4">Adductor muscle</tissue>
    </source>
</reference>
<keyword evidence="1" id="KW-0594">Phospholipid biosynthesis</keyword>
<dbReference type="PANTHER" id="PTHR22603:SF93">
    <property type="entry name" value="RE24176P"/>
    <property type="match status" value="1"/>
</dbReference>
<dbReference type="InterPro" id="IPR011009">
    <property type="entry name" value="Kinase-like_dom_sf"/>
</dbReference>
<comment type="similarity">
    <text evidence="3">Belongs to the choline/ethanolamine kinase family.</text>
</comment>
<dbReference type="PANTHER" id="PTHR22603">
    <property type="entry name" value="CHOLINE/ETHANOALAMINE KINASE"/>
    <property type="match status" value="1"/>
</dbReference>
<keyword evidence="1" id="KW-0444">Lipid biosynthesis</keyword>